<comment type="caution">
    <text evidence="1">The sequence shown here is derived from an EMBL/GenBank/DDBJ whole genome shotgun (WGS) entry which is preliminary data.</text>
</comment>
<dbReference type="Proteomes" id="UP000253318">
    <property type="component" value="Unassembled WGS sequence"/>
</dbReference>
<dbReference type="RefSeq" id="WP_114396192.1">
    <property type="nucleotide sequence ID" value="NZ_QEIM01000005.1"/>
</dbReference>
<organism evidence="1 2">
    <name type="scientific">Marinitenerispora sediminis</name>
    <dbReference type="NCBI Taxonomy" id="1931232"/>
    <lineage>
        <taxon>Bacteria</taxon>
        <taxon>Bacillati</taxon>
        <taxon>Actinomycetota</taxon>
        <taxon>Actinomycetes</taxon>
        <taxon>Streptosporangiales</taxon>
        <taxon>Nocardiopsidaceae</taxon>
        <taxon>Marinitenerispora</taxon>
    </lineage>
</organism>
<dbReference type="EMBL" id="QEIN01000182">
    <property type="protein sequence ID" value="RCV53796.1"/>
    <property type="molecule type" value="Genomic_DNA"/>
</dbReference>
<proteinExistence type="predicted"/>
<accession>A0A368T4W0</accession>
<name>A0A368T4W0_9ACTN</name>
<gene>
    <name evidence="1" type="ORF">DEF24_20050</name>
</gene>
<evidence type="ECO:0000313" key="1">
    <source>
        <dbReference type="EMBL" id="RCV53796.1"/>
    </source>
</evidence>
<sequence>MRQDPQRELAVPQQGPPATHCRCCSALAPSRDAQHLAALLRRMLAHPAGTEEVVSVLAQASTAHPGLISAVTTAVDYRQLPDPRAADGVAELRFIARRLRRRTGDVPYEKLSSYVQGAPSAGSLHGVTNPGRDARKLPSWKTLEGFVTACLIALLLDAHGPAGRAYIAQWKAAWIAIGDTTDSRR</sequence>
<reference evidence="1 2" key="1">
    <citation type="submission" date="2018-04" db="EMBL/GenBank/DDBJ databases">
        <title>Novel actinobacteria from marine sediment.</title>
        <authorList>
            <person name="Ng Z.Y."/>
            <person name="Tan G.Y.A."/>
        </authorList>
    </citation>
    <scope>NUCLEOTIDE SEQUENCE [LARGE SCALE GENOMIC DNA]</scope>
    <source>
        <strain evidence="1 2">TPS81</strain>
    </source>
</reference>
<evidence type="ECO:0000313" key="2">
    <source>
        <dbReference type="Proteomes" id="UP000253318"/>
    </source>
</evidence>
<keyword evidence="2" id="KW-1185">Reference proteome</keyword>
<protein>
    <submittedName>
        <fullName evidence="1">Uncharacterized protein</fullName>
    </submittedName>
</protein>
<dbReference type="AlphaFoldDB" id="A0A368T4W0"/>